<evidence type="ECO:0000313" key="1">
    <source>
        <dbReference type="EMBL" id="BDI29124.1"/>
    </source>
</evidence>
<name>A0A402D763_9BACT</name>
<dbReference type="AlphaFoldDB" id="A0A402D763"/>
<reference evidence="1 2" key="1">
    <citation type="journal article" date="2019" name="Int. J. Syst. Evol. Microbiol.">
        <title>Capsulimonas corticalis gen. nov., sp. nov., an aerobic capsulated bacterium, of a novel bacterial order, Capsulimonadales ord. nov., of the class Armatimonadia of the phylum Armatimonadetes.</title>
        <authorList>
            <person name="Li J."/>
            <person name="Kudo C."/>
            <person name="Tonouchi A."/>
        </authorList>
    </citation>
    <scope>NUCLEOTIDE SEQUENCE [LARGE SCALE GENOMIC DNA]</scope>
    <source>
        <strain evidence="1 2">AX-7</strain>
    </source>
</reference>
<organism evidence="1 2">
    <name type="scientific">Capsulimonas corticalis</name>
    <dbReference type="NCBI Taxonomy" id="2219043"/>
    <lineage>
        <taxon>Bacteria</taxon>
        <taxon>Bacillati</taxon>
        <taxon>Armatimonadota</taxon>
        <taxon>Armatimonadia</taxon>
        <taxon>Capsulimonadales</taxon>
        <taxon>Capsulimonadaceae</taxon>
        <taxon>Capsulimonas</taxon>
    </lineage>
</organism>
<proteinExistence type="predicted"/>
<dbReference type="KEGG" id="ccot:CCAX7_11750"/>
<dbReference type="EMBL" id="AP025739">
    <property type="protein sequence ID" value="BDI29124.1"/>
    <property type="molecule type" value="Genomic_DNA"/>
</dbReference>
<accession>A0A402D763</accession>
<dbReference type="Proteomes" id="UP000287394">
    <property type="component" value="Chromosome"/>
</dbReference>
<sequence>MSALEIAVNRVRGLLLPALVFTVAVLGIAVMVLATRLERANHQAAAAIAAPPARTFPVSTSPAVASAFPDDVAAYLTFLQKIEQDRVALVRRKEALSAPPSPANASEPPPADPAADWLILVRDFHTQPIPEPCNPLAAEYGGLLNTTSSGSDTTALDAVAARADGELAKLAQRYGAPAPFKIGEK</sequence>
<evidence type="ECO:0000313" key="2">
    <source>
        <dbReference type="Proteomes" id="UP000287394"/>
    </source>
</evidence>
<protein>
    <submittedName>
        <fullName evidence="1">Uncharacterized protein</fullName>
    </submittedName>
</protein>
<keyword evidence="2" id="KW-1185">Reference proteome</keyword>
<gene>
    <name evidence="1" type="ORF">CCAX7_11750</name>
</gene>